<gene>
    <name evidence="8" type="ordered locus">RSal33209_0571</name>
</gene>
<dbReference type="GO" id="GO:0006508">
    <property type="term" value="P:proteolysis"/>
    <property type="evidence" value="ECO:0007669"/>
    <property type="project" value="UniProtKB-KW"/>
</dbReference>
<protein>
    <submittedName>
        <fullName evidence="8">Serine protease C</fullName>
        <ecNumber evidence="8">3.4.21.-</ecNumber>
    </submittedName>
</protein>
<organism evidence="8 9">
    <name type="scientific">Renibacterium salmoninarum (strain ATCC 33209 / DSM 20767 / JCM 11484 / NBRC 15589 / NCIMB 2235)</name>
    <dbReference type="NCBI Taxonomy" id="288705"/>
    <lineage>
        <taxon>Bacteria</taxon>
        <taxon>Bacillati</taxon>
        <taxon>Actinomycetota</taxon>
        <taxon>Actinomycetes</taxon>
        <taxon>Micrococcales</taxon>
        <taxon>Micrococcaceae</taxon>
        <taxon>Renibacterium</taxon>
    </lineage>
</organism>
<dbReference type="SUPFAM" id="SSF50494">
    <property type="entry name" value="Trypsin-like serine proteases"/>
    <property type="match status" value="1"/>
</dbReference>
<evidence type="ECO:0000256" key="6">
    <source>
        <dbReference type="PIRSR" id="PIRSR001134-1"/>
    </source>
</evidence>
<accession>A9WLC1</accession>
<name>A9WLC1_RENSM</name>
<evidence type="ECO:0000256" key="1">
    <source>
        <dbReference type="ARBA" id="ARBA00007664"/>
    </source>
</evidence>
<dbReference type="EMBL" id="CP000910">
    <property type="protein sequence ID" value="ABY22320.1"/>
    <property type="molecule type" value="Genomic_DNA"/>
</dbReference>
<evidence type="ECO:0000256" key="4">
    <source>
        <dbReference type="ARBA" id="ARBA00022825"/>
    </source>
</evidence>
<feature type="active site" description="Charge relay system" evidence="6">
    <location>
        <position position="269"/>
    </location>
</feature>
<keyword evidence="9" id="KW-1185">Reference proteome</keyword>
<keyword evidence="5 7" id="KW-1015">Disulfide bond</keyword>
<dbReference type="KEGG" id="rsa:RSal33209_0571"/>
<keyword evidence="4" id="KW-0720">Serine protease</keyword>
<dbReference type="EC" id="3.4.21.-" evidence="8"/>
<dbReference type="CDD" id="cd21112">
    <property type="entry name" value="alphaLP-like"/>
    <property type="match status" value="1"/>
</dbReference>
<dbReference type="Gene3D" id="2.40.10.10">
    <property type="entry name" value="Trypsin-like serine proteases"/>
    <property type="match status" value="2"/>
</dbReference>
<dbReference type="GO" id="GO:0004252">
    <property type="term" value="F:serine-type endopeptidase activity"/>
    <property type="evidence" value="ECO:0007669"/>
    <property type="project" value="InterPro"/>
</dbReference>
<dbReference type="PRINTS" id="PR00861">
    <property type="entry name" value="ALYTICPTASE"/>
</dbReference>
<evidence type="ECO:0000256" key="3">
    <source>
        <dbReference type="ARBA" id="ARBA00022801"/>
    </source>
</evidence>
<reference evidence="9" key="1">
    <citation type="journal article" date="2008" name="J. Bacteriol.">
        <title>Genome sequence of the fish pathogen Renibacterium salmoninarum suggests reductive evolution away from an environmental Arthrobacter ancestor.</title>
        <authorList>
            <person name="Wiens G.D."/>
            <person name="Rockey D.D."/>
            <person name="Wu Z."/>
            <person name="Chang J."/>
            <person name="Levy R."/>
            <person name="Crane S."/>
            <person name="Chen D.S."/>
            <person name="Capri G.R."/>
            <person name="Burnett J.R."/>
            <person name="Sudheesh P.S."/>
            <person name="Schipma M.J."/>
            <person name="Burd H."/>
            <person name="Bhattacharyya A."/>
            <person name="Rhodes L.D."/>
            <person name="Kaul R."/>
            <person name="Strom M.S."/>
        </authorList>
    </citation>
    <scope>NUCLEOTIDE SEQUENCE [LARGE SCALE GENOMIC DNA]</scope>
    <source>
        <strain evidence="9">ATCC 33209 / DSM 20767 / JCM 11484 / NBRC 15589 / NCIMB 2235</strain>
    </source>
</reference>
<dbReference type="STRING" id="288705.RSal33209_0571"/>
<proteinExistence type="inferred from homology"/>
<dbReference type="InterPro" id="IPR001316">
    <property type="entry name" value="Pept_S1A_streptogrisin"/>
</dbReference>
<evidence type="ECO:0000256" key="7">
    <source>
        <dbReference type="PIRSR" id="PIRSR001134-2"/>
    </source>
</evidence>
<feature type="active site" description="Charge relay system" evidence="6">
    <location>
        <position position="299"/>
    </location>
</feature>
<feature type="disulfide bond" evidence="7">
    <location>
        <begin position="377"/>
        <end position="412"/>
    </location>
</feature>
<dbReference type="AlphaFoldDB" id="A9WLC1"/>
<feature type="disulfide bond" evidence="7">
    <location>
        <begin position="247"/>
        <end position="270"/>
    </location>
</feature>
<evidence type="ECO:0000256" key="2">
    <source>
        <dbReference type="ARBA" id="ARBA00022670"/>
    </source>
</evidence>
<dbReference type="InterPro" id="IPR009003">
    <property type="entry name" value="Peptidase_S1_PA"/>
</dbReference>
<dbReference type="HOGENOM" id="CLU_030648_2_0_11"/>
<keyword evidence="2 8" id="KW-0645">Protease</keyword>
<evidence type="ECO:0000313" key="8">
    <source>
        <dbReference type="EMBL" id="ABY22320.1"/>
    </source>
</evidence>
<dbReference type="InterPro" id="IPR043504">
    <property type="entry name" value="Peptidase_S1_PA_chymotrypsin"/>
</dbReference>
<keyword evidence="3 8" id="KW-0378">Hydrolase</keyword>
<dbReference type="PIRSF" id="PIRSF001134">
    <property type="entry name" value="Streptogrisin"/>
    <property type="match status" value="1"/>
</dbReference>
<dbReference type="eggNOG" id="COG1318">
    <property type="taxonomic scope" value="Bacteria"/>
</dbReference>
<feature type="active site" description="Charge relay system" evidence="6">
    <location>
        <position position="383"/>
    </location>
</feature>
<dbReference type="Proteomes" id="UP000002007">
    <property type="component" value="Chromosome"/>
</dbReference>
<evidence type="ECO:0000313" key="9">
    <source>
        <dbReference type="Proteomes" id="UP000002007"/>
    </source>
</evidence>
<feature type="disulfide bond" evidence="7">
    <location>
        <begin position="339"/>
        <end position="349"/>
    </location>
</feature>
<sequence>MSVADLRFAMHRLQSLARSKTIFAVKSQNIQGVSVKTSTNVRKACLSGLATVSLLAVTFGATAFGAANANAADPADPVQAAVNYLVEQGVNRDAAQHRIDTQAARGELATKLDSILGSHGAGAYTDFASGELTASVTDDAGAALASAQGIRSVRVANSLAQLQSVSDQLAATFDSASGARWSISPVTNSVNVTLPTATTATPAQQAVLDASSSVIKISKAANAAHTSAGTAAYGGQRYLFDSDRYTCSIGFFSKSNNDASDIKIVQAGHCTTTGGPVSKDKVNLGNDEDSSFGSGSSTDYGLIDVNTANFTGKGAVDKYDGTYLSVKGSTNVAVGDTICKSGQKTKWKCSKVLSTNASVSYQDEGVTLKNMIQTNGCTIPGDSGGSNLSGNYAAGMTSGGNLHKTSQGSPYCASQDGDTDETYLQKVGPALQAYGVSLLTS</sequence>
<comment type="similarity">
    <text evidence="1">Belongs to the peptidase S1 family.</text>
</comment>
<evidence type="ECO:0000256" key="5">
    <source>
        <dbReference type="ARBA" id="ARBA00023157"/>
    </source>
</evidence>